<accession>A0A942USH7</accession>
<evidence type="ECO:0000313" key="3">
    <source>
        <dbReference type="EMBL" id="MBS4223958.1"/>
    </source>
</evidence>
<dbReference type="PANTHER" id="PTHR41307">
    <property type="entry name" value="MEMBRANE PROTEIN-RELATED"/>
    <property type="match status" value="1"/>
</dbReference>
<feature type="domain" description="HAAS transmembrane region" evidence="2">
    <location>
        <begin position="88"/>
        <end position="198"/>
    </location>
</feature>
<gene>
    <name evidence="3" type="ORF">KHA91_14540</name>
</gene>
<keyword evidence="1" id="KW-0812">Transmembrane</keyword>
<dbReference type="AlphaFoldDB" id="A0A942USH7"/>
<organism evidence="3 4">
    <name type="scientific">Lederbergia citrea</name>
    <dbReference type="NCBI Taxonomy" id="2833581"/>
    <lineage>
        <taxon>Bacteria</taxon>
        <taxon>Bacillati</taxon>
        <taxon>Bacillota</taxon>
        <taxon>Bacilli</taxon>
        <taxon>Bacillales</taxon>
        <taxon>Bacillaceae</taxon>
        <taxon>Lederbergia</taxon>
    </lineage>
</organism>
<dbReference type="InterPro" id="IPR012963">
    <property type="entry name" value="HAAS_TM"/>
</dbReference>
<dbReference type="PANTHER" id="PTHR41307:SF1">
    <property type="entry name" value="MEMBRANE PROTEIN"/>
    <property type="match status" value="1"/>
</dbReference>
<dbReference type="EMBL" id="JAGYPN010000003">
    <property type="protein sequence ID" value="MBS4223958.1"/>
    <property type="molecule type" value="Genomic_DNA"/>
</dbReference>
<keyword evidence="1" id="KW-1133">Transmembrane helix</keyword>
<proteinExistence type="predicted"/>
<feature type="transmembrane region" description="Helical" evidence="1">
    <location>
        <begin position="137"/>
        <end position="161"/>
    </location>
</feature>
<evidence type="ECO:0000259" key="2">
    <source>
        <dbReference type="Pfam" id="PF08006"/>
    </source>
</evidence>
<dbReference type="Pfam" id="PF08006">
    <property type="entry name" value="HAAS_TM"/>
    <property type="match status" value="1"/>
</dbReference>
<name>A0A942USH7_9BACI</name>
<keyword evidence="4" id="KW-1185">Reference proteome</keyword>
<dbReference type="Proteomes" id="UP000676456">
    <property type="component" value="Unassembled WGS sequence"/>
</dbReference>
<comment type="caution">
    <text evidence="3">The sequence shown here is derived from an EMBL/GenBank/DDBJ whole genome shotgun (WGS) entry which is preliminary data.</text>
</comment>
<feature type="transmembrane region" description="Helical" evidence="1">
    <location>
        <begin position="221"/>
        <end position="242"/>
    </location>
</feature>
<feature type="transmembrane region" description="Helical" evidence="1">
    <location>
        <begin position="103"/>
        <end position="125"/>
    </location>
</feature>
<evidence type="ECO:0000313" key="4">
    <source>
        <dbReference type="Proteomes" id="UP000676456"/>
    </source>
</evidence>
<feature type="transmembrane region" description="Helical" evidence="1">
    <location>
        <begin position="173"/>
        <end position="191"/>
    </location>
</feature>
<evidence type="ECO:0000256" key="1">
    <source>
        <dbReference type="SAM" id="Phobius"/>
    </source>
</evidence>
<protein>
    <submittedName>
        <fullName evidence="3">DUF1129 family protein</fullName>
    </submittedName>
</protein>
<dbReference type="RefSeq" id="WP_213099017.1">
    <property type="nucleotide sequence ID" value="NZ_JAGYPN010000003.1"/>
</dbReference>
<feature type="transmembrane region" description="Helical" evidence="1">
    <location>
        <begin position="73"/>
        <end position="91"/>
    </location>
</feature>
<dbReference type="SUPFAM" id="SSF158560">
    <property type="entry name" value="BH3980-like"/>
    <property type="match status" value="1"/>
</dbReference>
<reference evidence="3 4" key="1">
    <citation type="submission" date="2021-05" db="EMBL/GenBank/DDBJ databases">
        <title>Novel Bacillus species.</title>
        <authorList>
            <person name="Liu G."/>
        </authorList>
    </citation>
    <scope>NUCLEOTIDE SEQUENCE [LARGE SCALE GENOMIC DNA]</scope>
    <source>
        <strain evidence="3 4">FJAT-49682</strain>
    </source>
</reference>
<sequence length="251" mass="28363">MLSTKSVDFIDNLRLYLITSGKNEGEVKEVTEELRDHLIESEKRGKNIDEIIDGTPEAYMDSFRKEMKTDYTGLMKLMPMYFLGVIAYFIMGPAIRGEFELNIIQVIGLPIVSVIALIIYVVLLRQAGKKQYSTKRFFLTGVVSSSSVTALFLVLLLGSNFFAKPFYQASDTVNWLVVAVCAIIFIAGAIWSKAWFPIWIPALLYTPDILMRFLNLKIETYLIISGTTFLLIFIIMILSVIIKGKSKKSKA</sequence>
<keyword evidence="1" id="KW-0472">Membrane</keyword>